<dbReference type="EMBL" id="NAJO01000033">
    <property type="protein sequence ID" value="OQO00912.1"/>
    <property type="molecule type" value="Genomic_DNA"/>
</dbReference>
<dbReference type="InterPro" id="IPR020846">
    <property type="entry name" value="MFS_dom"/>
</dbReference>
<proteinExistence type="inferred from homology"/>
<feature type="transmembrane region" description="Helical" evidence="10">
    <location>
        <begin position="509"/>
        <end position="529"/>
    </location>
</feature>
<protein>
    <recommendedName>
        <fullName evidence="7">Cercosporin MFS transporter CTB4</fullName>
    </recommendedName>
    <alternativeName>
        <fullName evidence="8">Cercosporin toxin biosynthesis cluster protein 4</fullName>
    </alternativeName>
</protein>
<evidence type="ECO:0000256" key="7">
    <source>
        <dbReference type="ARBA" id="ARBA00069139"/>
    </source>
</evidence>
<feature type="compositionally biased region" description="Acidic residues" evidence="9">
    <location>
        <begin position="156"/>
        <end position="167"/>
    </location>
</feature>
<comment type="subcellular location">
    <subcellularLocation>
        <location evidence="1">Membrane</location>
        <topology evidence="1">Multi-pass membrane protein</topology>
    </subcellularLocation>
</comment>
<comment type="caution">
    <text evidence="12">The sequence shown here is derived from an EMBL/GenBank/DDBJ whole genome shotgun (WGS) entry which is preliminary data.</text>
</comment>
<dbReference type="OrthoDB" id="6770063at2759"/>
<dbReference type="PANTHER" id="PTHR23502:SF143">
    <property type="entry name" value="MULTIDRUG TRANSPORTER, PUTATIVE (AFU_ORTHOLOGUE AFUA_7G04900)-RELATED"/>
    <property type="match status" value="1"/>
</dbReference>
<feature type="compositionally biased region" description="Polar residues" evidence="9">
    <location>
        <begin position="29"/>
        <end position="51"/>
    </location>
</feature>
<evidence type="ECO:0000256" key="8">
    <source>
        <dbReference type="ARBA" id="ARBA00077167"/>
    </source>
</evidence>
<feature type="region of interest" description="Disordered" evidence="9">
    <location>
        <begin position="189"/>
        <end position="227"/>
    </location>
</feature>
<dbReference type="Proteomes" id="UP000192596">
    <property type="component" value="Unassembled WGS sequence"/>
</dbReference>
<feature type="transmembrane region" description="Helical" evidence="10">
    <location>
        <begin position="233"/>
        <end position="253"/>
    </location>
</feature>
<gene>
    <name evidence="12" type="ORF">B0A48_13601</name>
</gene>
<keyword evidence="13" id="KW-1185">Reference proteome</keyword>
<keyword evidence="4 10" id="KW-0472">Membrane</keyword>
<dbReference type="GO" id="GO:0016020">
    <property type="term" value="C:membrane"/>
    <property type="evidence" value="ECO:0007669"/>
    <property type="project" value="UniProtKB-SubCell"/>
</dbReference>
<comment type="function">
    <text evidence="6">MFS transporter; part of the gene cluster that mediates the biosynthesis of cercosporin, a light-activated, non-host-selective toxin. The perylenequinone chromophore of cercosporin absorbs light energy to attain an electronically-activated triplet state and produces active oxygen species such as the hydroxyl radical, superoxide, hydrogen peroxide or singlet oxygen upon reaction with oxygen molecules. These reactive oxygen species cause damage to various cellular components including lipids, proteins and nucleic acids. Responsible for secretion and accumulation of cercosporin, but does not play any roles in self-protection against the toxicity of cercosporin.</text>
</comment>
<dbReference type="Gene3D" id="1.20.1250.20">
    <property type="entry name" value="MFS general substrate transporter like domains"/>
    <property type="match status" value="1"/>
</dbReference>
<feature type="transmembrane region" description="Helical" evidence="10">
    <location>
        <begin position="303"/>
        <end position="322"/>
    </location>
</feature>
<evidence type="ECO:0000256" key="5">
    <source>
        <dbReference type="ARBA" id="ARBA00038347"/>
    </source>
</evidence>
<evidence type="ECO:0000256" key="2">
    <source>
        <dbReference type="ARBA" id="ARBA00022692"/>
    </source>
</evidence>
<feature type="transmembrane region" description="Helical" evidence="10">
    <location>
        <begin position="391"/>
        <end position="411"/>
    </location>
</feature>
<dbReference type="AlphaFoldDB" id="A0A1V8SPS9"/>
<evidence type="ECO:0000256" key="10">
    <source>
        <dbReference type="SAM" id="Phobius"/>
    </source>
</evidence>
<dbReference type="STRING" id="1507870.A0A1V8SPS9"/>
<dbReference type="InParanoid" id="A0A1V8SPS9"/>
<feature type="transmembrane region" description="Helical" evidence="10">
    <location>
        <begin position="549"/>
        <end position="571"/>
    </location>
</feature>
<evidence type="ECO:0000256" key="9">
    <source>
        <dbReference type="SAM" id="MobiDB-lite"/>
    </source>
</evidence>
<feature type="transmembrane region" description="Helical" evidence="10">
    <location>
        <begin position="362"/>
        <end position="385"/>
    </location>
</feature>
<feature type="transmembrane region" description="Helical" evidence="10">
    <location>
        <begin position="624"/>
        <end position="642"/>
    </location>
</feature>
<feature type="region of interest" description="Disordered" evidence="9">
    <location>
        <begin position="86"/>
        <end position="122"/>
    </location>
</feature>
<dbReference type="CDD" id="cd17323">
    <property type="entry name" value="MFS_Tpo1_MDR_like"/>
    <property type="match status" value="1"/>
</dbReference>
<feature type="region of interest" description="Disordered" evidence="9">
    <location>
        <begin position="1"/>
        <end position="60"/>
    </location>
</feature>
<comment type="similarity">
    <text evidence="5">Belongs to the major facilitator superfamily. CAR1 family.</text>
</comment>
<dbReference type="InterPro" id="IPR036259">
    <property type="entry name" value="MFS_trans_sf"/>
</dbReference>
<evidence type="ECO:0000259" key="11">
    <source>
        <dbReference type="PROSITE" id="PS50850"/>
    </source>
</evidence>
<feature type="transmembrane region" description="Helical" evidence="10">
    <location>
        <begin position="583"/>
        <end position="604"/>
    </location>
</feature>
<feature type="transmembrane region" description="Helical" evidence="10">
    <location>
        <begin position="328"/>
        <end position="350"/>
    </location>
</feature>
<evidence type="ECO:0000313" key="13">
    <source>
        <dbReference type="Proteomes" id="UP000192596"/>
    </source>
</evidence>
<dbReference type="SUPFAM" id="SSF103473">
    <property type="entry name" value="MFS general substrate transporter"/>
    <property type="match status" value="1"/>
</dbReference>
<dbReference type="FunFam" id="1.20.1250.20:FF:000011">
    <property type="entry name" value="MFS multidrug transporter, putative"/>
    <property type="match status" value="1"/>
</dbReference>
<evidence type="ECO:0000313" key="12">
    <source>
        <dbReference type="EMBL" id="OQO00912.1"/>
    </source>
</evidence>
<dbReference type="GO" id="GO:0022857">
    <property type="term" value="F:transmembrane transporter activity"/>
    <property type="evidence" value="ECO:0007669"/>
    <property type="project" value="InterPro"/>
</dbReference>
<evidence type="ECO:0000256" key="3">
    <source>
        <dbReference type="ARBA" id="ARBA00022989"/>
    </source>
</evidence>
<keyword evidence="3 10" id="KW-1133">Transmembrane helix</keyword>
<feature type="transmembrane region" description="Helical" evidence="10">
    <location>
        <begin position="467"/>
        <end position="489"/>
    </location>
</feature>
<evidence type="ECO:0000256" key="1">
    <source>
        <dbReference type="ARBA" id="ARBA00004141"/>
    </source>
</evidence>
<keyword evidence="2 10" id="KW-0812">Transmembrane</keyword>
<sequence length="680" mass="74380">MAGTPPPPGGNGNGGNSTPDPYGRHPHKSWQTIRSTHTWGTEDTYSMTEQMPSRPVSDMERARLRPLSVEEFPWISREVDAEQSNYAPIRNASTRKPPKWYTSARDEEGGGAVSRGASRRSNRNLPRESIVDLHLLVSDLDFYAGAVHDYGHDAPSEDEWYEDEDGDWPLPQDSDGATFGEISILRNKSGKGSKLQRGASTRSKRSEKDHNLVTWDGPDDPTNPKNWTRKMKWAATITVSLFTFISPVSSSMIAPALQDIARDFGLNPESGQVPLAMSVFILAFAVGPLFIGPMSELYGRIIVLQVSGMVYFAFNLACGFAQNNNQMIAFRFLSGLGGSAPLGIGGGVLGDLWMPQERGKAMAMYSLMPLLGPAIGPIAGAFIAGNVSWRWVFYSTCIAAIVIQIIGVFFLKETYAAEILRQKKSRLIKATGNKDLHTEFETPNRKLSTHLRTAFERPFRLLLTQPIVQIMALYIGYVYGVLYLMLASFPALWSGPNSIYKESTQIGGLNYISLAVGFVIGTQIAAKTADKIYKSLKAKSADGKGRSEFRVPLMVPGAILVPIGLFLYGWAAQARLHWIVPNIGAAIFAAGNQMVFQCCQTYLIDAYTRYAASAMAATTVLRSLGGFAFPLFAPAMYGALGYGWGNSVLAFVGLAVGVPVPCLLWWYGQRLRAKSQFAAG</sequence>
<dbReference type="PROSITE" id="PS50850">
    <property type="entry name" value="MFS"/>
    <property type="match status" value="1"/>
</dbReference>
<accession>A0A1V8SPS9</accession>
<feature type="transmembrane region" description="Helical" evidence="10">
    <location>
        <begin position="648"/>
        <end position="667"/>
    </location>
</feature>
<feature type="transmembrane region" description="Helical" evidence="10">
    <location>
        <begin position="273"/>
        <end position="291"/>
    </location>
</feature>
<feature type="domain" description="Major facilitator superfamily (MFS) profile" evidence="11">
    <location>
        <begin position="235"/>
        <end position="673"/>
    </location>
</feature>
<reference evidence="13" key="1">
    <citation type="submission" date="2017-03" db="EMBL/GenBank/DDBJ databases">
        <title>Genomes of endolithic fungi from Antarctica.</title>
        <authorList>
            <person name="Coleine C."/>
            <person name="Masonjones S."/>
            <person name="Stajich J.E."/>
        </authorList>
    </citation>
    <scope>NUCLEOTIDE SEQUENCE [LARGE SCALE GENOMIC DNA]</scope>
    <source>
        <strain evidence="13">CCFEE 5527</strain>
    </source>
</reference>
<name>A0A1V8SPS9_9PEZI</name>
<dbReference type="Pfam" id="PF07690">
    <property type="entry name" value="MFS_1"/>
    <property type="match status" value="1"/>
</dbReference>
<evidence type="ECO:0000256" key="4">
    <source>
        <dbReference type="ARBA" id="ARBA00023136"/>
    </source>
</evidence>
<dbReference type="InterPro" id="IPR011701">
    <property type="entry name" value="MFS"/>
</dbReference>
<organism evidence="12 13">
    <name type="scientific">Cryoendolithus antarcticus</name>
    <dbReference type="NCBI Taxonomy" id="1507870"/>
    <lineage>
        <taxon>Eukaryota</taxon>
        <taxon>Fungi</taxon>
        <taxon>Dikarya</taxon>
        <taxon>Ascomycota</taxon>
        <taxon>Pezizomycotina</taxon>
        <taxon>Dothideomycetes</taxon>
        <taxon>Dothideomycetidae</taxon>
        <taxon>Cladosporiales</taxon>
        <taxon>Cladosporiaceae</taxon>
        <taxon>Cryoendolithus</taxon>
    </lineage>
</organism>
<feature type="region of interest" description="Disordered" evidence="9">
    <location>
        <begin position="154"/>
        <end position="173"/>
    </location>
</feature>
<evidence type="ECO:0000256" key="6">
    <source>
        <dbReference type="ARBA" id="ARBA00053977"/>
    </source>
</evidence>
<dbReference type="PANTHER" id="PTHR23502">
    <property type="entry name" value="MAJOR FACILITATOR SUPERFAMILY"/>
    <property type="match status" value="1"/>
</dbReference>